<dbReference type="InterPro" id="IPR046433">
    <property type="entry name" value="ActCoA_hydro"/>
</dbReference>
<keyword evidence="2" id="KW-0378">Hydrolase</keyword>
<organism evidence="2 3">
    <name type="scientific">Rheinheimera pacifica</name>
    <dbReference type="NCBI Taxonomy" id="173990"/>
    <lineage>
        <taxon>Bacteria</taxon>
        <taxon>Pseudomonadati</taxon>
        <taxon>Pseudomonadota</taxon>
        <taxon>Gammaproteobacteria</taxon>
        <taxon>Chromatiales</taxon>
        <taxon>Chromatiaceae</taxon>
        <taxon>Rheinheimera</taxon>
    </lineage>
</organism>
<dbReference type="Gene3D" id="3.30.750.70">
    <property type="entry name" value="4-hydroxybutyrate coenzyme like domains"/>
    <property type="match status" value="1"/>
</dbReference>
<dbReference type="Gene3D" id="3.40.1080.20">
    <property type="entry name" value="Acetyl-CoA hydrolase/transferase C-terminal domain"/>
    <property type="match status" value="1"/>
</dbReference>
<gene>
    <name evidence="2" type="ORF">SAMN05660691_01145</name>
</gene>
<dbReference type="GO" id="GO:0006083">
    <property type="term" value="P:acetate metabolic process"/>
    <property type="evidence" value="ECO:0007669"/>
    <property type="project" value="InterPro"/>
</dbReference>
<dbReference type="Pfam" id="PF13336">
    <property type="entry name" value="AcetylCoA_hyd_C"/>
    <property type="match status" value="1"/>
</dbReference>
<dbReference type="InterPro" id="IPR026888">
    <property type="entry name" value="AcetylCoA_hyd_C"/>
</dbReference>
<feature type="domain" description="Acetyl-CoA hydrolase/transferase C-terminal" evidence="1">
    <location>
        <begin position="360"/>
        <end position="524"/>
    </location>
</feature>
<evidence type="ECO:0000313" key="3">
    <source>
        <dbReference type="Proteomes" id="UP000199371"/>
    </source>
</evidence>
<dbReference type="InterPro" id="IPR037171">
    <property type="entry name" value="NagB/RpiA_transferase-like"/>
</dbReference>
<dbReference type="OrthoDB" id="9801795at2"/>
<evidence type="ECO:0000259" key="1">
    <source>
        <dbReference type="Pfam" id="PF13336"/>
    </source>
</evidence>
<dbReference type="AlphaFoldDB" id="A0A1H6KQD6"/>
<accession>A0A1H6KQD6</accession>
<dbReference type="Proteomes" id="UP000199371">
    <property type="component" value="Unassembled WGS sequence"/>
</dbReference>
<protein>
    <submittedName>
        <fullName evidence="2">Acyl-CoA hydrolase</fullName>
    </submittedName>
</protein>
<keyword evidence="3" id="KW-1185">Reference proteome</keyword>
<name>A0A1H6KQD6_9GAMM</name>
<dbReference type="STRING" id="173990.SAMN05660691_01145"/>
<dbReference type="PANTHER" id="PTHR21432:SF20">
    <property type="entry name" value="ACETYL-COA HYDROLASE"/>
    <property type="match status" value="1"/>
</dbReference>
<proteinExistence type="predicted"/>
<dbReference type="RefSeq" id="WP_092791172.1">
    <property type="nucleotide sequence ID" value="NZ_FNXF01000003.1"/>
</dbReference>
<dbReference type="SUPFAM" id="SSF100950">
    <property type="entry name" value="NagB/RpiA/CoA transferase-like"/>
    <property type="match status" value="1"/>
</dbReference>
<reference evidence="3" key="1">
    <citation type="submission" date="2016-10" db="EMBL/GenBank/DDBJ databases">
        <authorList>
            <person name="Varghese N."/>
            <person name="Submissions S."/>
        </authorList>
    </citation>
    <scope>NUCLEOTIDE SEQUENCE [LARGE SCALE GENOMIC DNA]</scope>
    <source>
        <strain evidence="3">DSM 17616</strain>
    </source>
</reference>
<dbReference type="PANTHER" id="PTHR21432">
    <property type="entry name" value="ACETYL-COA HYDROLASE-RELATED"/>
    <property type="match status" value="1"/>
</dbReference>
<evidence type="ECO:0000313" key="2">
    <source>
        <dbReference type="EMBL" id="SEH73786.1"/>
    </source>
</evidence>
<dbReference type="InterPro" id="IPR038460">
    <property type="entry name" value="AcetylCoA_hyd_C_sf"/>
</dbReference>
<dbReference type="GO" id="GO:0016787">
    <property type="term" value="F:hydrolase activity"/>
    <property type="evidence" value="ECO:0007669"/>
    <property type="project" value="UniProtKB-KW"/>
</dbReference>
<dbReference type="EMBL" id="FNXF01000003">
    <property type="protein sequence ID" value="SEH73786.1"/>
    <property type="molecule type" value="Genomic_DNA"/>
</dbReference>
<dbReference type="GO" id="GO:0008775">
    <property type="term" value="F:acetate CoA-transferase activity"/>
    <property type="evidence" value="ECO:0007669"/>
    <property type="project" value="InterPro"/>
</dbReference>
<sequence>MSNSDYADIVDQVLAQIGKHVVLGLPLGLGKPNRLINAFYHRACQDTSIRLDIFTALSLNPPKPGSELEQRFLQPFVKRHFGEDYPRLAYADALASQQLPANITVTEFYFQSGSMLGNTDAQRNYVSSNYTHVARDLADRGVNLILQLVARRAGGSGWQYSLSSNPDVTLDLAEELRHRPDRKCLILAQVHPDLPFMAGDALVGEDFFHQIINDDPQQPLFALPRSPVTPQDYCVGMNASALVADDGTLQIGIGSLSDALVYSLIQRQQNNHAYRGYFNRALPGQALIDAIGGYDSFDAGLYGASEMFLDGFMHLYQAGILKREVFDEEYLQSLANAGRIGEQAGIEGSGALLDAAFFLGSDDFYRWLRQLTEAEWPRFRMSSVGRINQLYGGNPALEKLQRQKARFINTCMMVSLTGAATSDGLKDHQLVSGVGGQYNFVAMAHAMRDGRSILMLRSTRQSGGKTTSSIVWEYPHCTIPRHLRDIVVTEYGIADLRGATDEECIKALICISDSRFQQKLTKKAVAAGKLDASWTIPSAASANTPASLEARLDALRLTGHLPRYPFGSDFTELEQQLVVALQRLRRLKQSKLQALVALLRAGPDAPEALSRMGLAEPSGPRQWIYARLLRWALT</sequence>